<accession>A0A1W1UTP9</accession>
<protein>
    <submittedName>
        <fullName evidence="2">Uncharacterized protein</fullName>
    </submittedName>
</protein>
<name>A0A1W1UTP9_9DEIO</name>
<dbReference type="Proteomes" id="UP000192582">
    <property type="component" value="Unassembled WGS sequence"/>
</dbReference>
<evidence type="ECO:0000313" key="3">
    <source>
        <dbReference type="Proteomes" id="UP000192582"/>
    </source>
</evidence>
<evidence type="ECO:0000313" key="2">
    <source>
        <dbReference type="EMBL" id="SMB84420.1"/>
    </source>
</evidence>
<dbReference type="AlphaFoldDB" id="A0A1W1UTP9"/>
<sequence length="55" mass="5874">MTEAQTRTPTQAAPISIAAFTTGGDLDRFRPALQEARGTGTPSTPSRWAEVRLEG</sequence>
<dbReference type="EMBL" id="FWWU01000007">
    <property type="protein sequence ID" value="SMB84420.1"/>
    <property type="molecule type" value="Genomic_DNA"/>
</dbReference>
<organism evidence="2 3">
    <name type="scientific">Deinococcus hopiensis KR-140</name>
    <dbReference type="NCBI Taxonomy" id="695939"/>
    <lineage>
        <taxon>Bacteria</taxon>
        <taxon>Thermotogati</taxon>
        <taxon>Deinococcota</taxon>
        <taxon>Deinococci</taxon>
        <taxon>Deinococcales</taxon>
        <taxon>Deinococcaceae</taxon>
        <taxon>Deinococcus</taxon>
    </lineage>
</organism>
<proteinExistence type="predicted"/>
<gene>
    <name evidence="2" type="ORF">SAMN00790413_05125</name>
</gene>
<keyword evidence="3" id="KW-1185">Reference proteome</keyword>
<feature type="region of interest" description="Disordered" evidence="1">
    <location>
        <begin position="35"/>
        <end position="55"/>
    </location>
</feature>
<reference evidence="2 3" key="1">
    <citation type="submission" date="2017-04" db="EMBL/GenBank/DDBJ databases">
        <authorList>
            <person name="Afonso C.L."/>
            <person name="Miller P.J."/>
            <person name="Scott M.A."/>
            <person name="Spackman E."/>
            <person name="Goraichik I."/>
            <person name="Dimitrov K.M."/>
            <person name="Suarez D.L."/>
            <person name="Swayne D.E."/>
        </authorList>
    </citation>
    <scope>NUCLEOTIDE SEQUENCE [LARGE SCALE GENOMIC DNA]</scope>
    <source>
        <strain evidence="2 3">KR-140</strain>
    </source>
</reference>
<evidence type="ECO:0000256" key="1">
    <source>
        <dbReference type="SAM" id="MobiDB-lite"/>
    </source>
</evidence>